<dbReference type="SUPFAM" id="SSF55785">
    <property type="entry name" value="PYP-like sensor domain (PAS domain)"/>
    <property type="match status" value="1"/>
</dbReference>
<evidence type="ECO:0000259" key="10">
    <source>
        <dbReference type="PROSITE" id="PS50112"/>
    </source>
</evidence>
<dbReference type="CDD" id="cd00130">
    <property type="entry name" value="PAS"/>
    <property type="match status" value="1"/>
</dbReference>
<evidence type="ECO:0000313" key="12">
    <source>
        <dbReference type="EMBL" id="NGP88968.1"/>
    </source>
</evidence>
<dbReference type="PROSITE" id="PS50112">
    <property type="entry name" value="PAS"/>
    <property type="match status" value="1"/>
</dbReference>
<reference evidence="12 13" key="1">
    <citation type="submission" date="2020-02" db="EMBL/GenBank/DDBJ databases">
        <title>Aliifodinibius halophilus 2W32, complete genome.</title>
        <authorList>
            <person name="Li Y."/>
            <person name="Wu S."/>
        </authorList>
    </citation>
    <scope>NUCLEOTIDE SEQUENCE [LARGE SCALE GENOMIC DNA]</scope>
    <source>
        <strain evidence="12 13">2W32</strain>
    </source>
</reference>
<dbReference type="Gene3D" id="3.30.565.10">
    <property type="entry name" value="Histidine kinase-like ATPase, C-terminal domain"/>
    <property type="match status" value="1"/>
</dbReference>
<evidence type="ECO:0000313" key="13">
    <source>
        <dbReference type="Proteomes" id="UP000479132"/>
    </source>
</evidence>
<dbReference type="Gene3D" id="3.30.450.20">
    <property type="entry name" value="PAS domain"/>
    <property type="match status" value="1"/>
</dbReference>
<dbReference type="InterPro" id="IPR001610">
    <property type="entry name" value="PAC"/>
</dbReference>
<name>A0A6M1SYL5_9BACT</name>
<keyword evidence="7" id="KW-0067">ATP-binding</keyword>
<dbReference type="InterPro" id="IPR000014">
    <property type="entry name" value="PAS"/>
</dbReference>
<dbReference type="GO" id="GO:0004673">
    <property type="term" value="F:protein histidine kinase activity"/>
    <property type="evidence" value="ECO:0007669"/>
    <property type="project" value="UniProtKB-EC"/>
</dbReference>
<feature type="domain" description="PAS" evidence="10">
    <location>
        <begin position="10"/>
        <end position="57"/>
    </location>
</feature>
<keyword evidence="5" id="KW-0547">Nucleotide-binding</keyword>
<dbReference type="GO" id="GO:0005524">
    <property type="term" value="F:ATP binding"/>
    <property type="evidence" value="ECO:0007669"/>
    <property type="project" value="UniProtKB-KW"/>
</dbReference>
<dbReference type="SUPFAM" id="SSF55874">
    <property type="entry name" value="ATPase domain of HSP90 chaperone/DNA topoisomerase II/histidine kinase"/>
    <property type="match status" value="1"/>
</dbReference>
<dbReference type="InterPro" id="IPR011495">
    <property type="entry name" value="Sig_transdc_His_kin_sub2_dim/P"/>
</dbReference>
<evidence type="ECO:0000256" key="4">
    <source>
        <dbReference type="ARBA" id="ARBA00022679"/>
    </source>
</evidence>
<dbReference type="RefSeq" id="WP_165269235.1">
    <property type="nucleotide sequence ID" value="NZ_JAALLS010000014.1"/>
</dbReference>
<dbReference type="PROSITE" id="PS50109">
    <property type="entry name" value="HIS_KIN"/>
    <property type="match status" value="1"/>
</dbReference>
<evidence type="ECO:0000256" key="8">
    <source>
        <dbReference type="ARBA" id="ARBA00023026"/>
    </source>
</evidence>
<dbReference type="EMBL" id="JAALLS010000014">
    <property type="protein sequence ID" value="NGP88968.1"/>
    <property type="molecule type" value="Genomic_DNA"/>
</dbReference>
<keyword evidence="8" id="KW-0843">Virulence</keyword>
<evidence type="ECO:0000256" key="5">
    <source>
        <dbReference type="ARBA" id="ARBA00022741"/>
    </source>
</evidence>
<evidence type="ECO:0000259" key="11">
    <source>
        <dbReference type="PROSITE" id="PS50113"/>
    </source>
</evidence>
<feature type="domain" description="Histidine kinase" evidence="9">
    <location>
        <begin position="149"/>
        <end position="340"/>
    </location>
</feature>
<dbReference type="PANTHER" id="PTHR41523">
    <property type="entry name" value="TWO-COMPONENT SYSTEM SENSOR PROTEIN"/>
    <property type="match status" value="1"/>
</dbReference>
<organism evidence="12 13">
    <name type="scientific">Fodinibius halophilus</name>
    <dbReference type="NCBI Taxonomy" id="1736908"/>
    <lineage>
        <taxon>Bacteria</taxon>
        <taxon>Pseudomonadati</taxon>
        <taxon>Balneolota</taxon>
        <taxon>Balneolia</taxon>
        <taxon>Balneolales</taxon>
        <taxon>Balneolaceae</taxon>
        <taxon>Fodinibius</taxon>
    </lineage>
</organism>
<dbReference type="InterPro" id="IPR035965">
    <property type="entry name" value="PAS-like_dom_sf"/>
</dbReference>
<comment type="catalytic activity">
    <reaction evidence="1">
        <text>ATP + protein L-histidine = ADP + protein N-phospho-L-histidine.</text>
        <dbReference type="EC" id="2.7.13.3"/>
    </reaction>
</comment>
<dbReference type="InterPro" id="IPR005467">
    <property type="entry name" value="His_kinase_dom"/>
</dbReference>
<comment type="caution">
    <text evidence="12">The sequence shown here is derived from an EMBL/GenBank/DDBJ whole genome shotgun (WGS) entry which is preliminary data.</text>
</comment>
<protein>
    <recommendedName>
        <fullName evidence="2">histidine kinase</fullName>
        <ecNumber evidence="2">2.7.13.3</ecNumber>
    </recommendedName>
</protein>
<keyword evidence="4" id="KW-0808">Transferase</keyword>
<gene>
    <name evidence="12" type="ORF">G3569_11420</name>
</gene>
<dbReference type="NCBIfam" id="TIGR00229">
    <property type="entry name" value="sensory_box"/>
    <property type="match status" value="1"/>
</dbReference>
<keyword evidence="3" id="KW-0597">Phosphoprotein</keyword>
<dbReference type="Pfam" id="PF13581">
    <property type="entry name" value="HATPase_c_2"/>
    <property type="match status" value="1"/>
</dbReference>
<evidence type="ECO:0000256" key="6">
    <source>
        <dbReference type="ARBA" id="ARBA00022777"/>
    </source>
</evidence>
<dbReference type="Pfam" id="PF13426">
    <property type="entry name" value="PAS_9"/>
    <property type="match status" value="1"/>
</dbReference>
<evidence type="ECO:0000256" key="1">
    <source>
        <dbReference type="ARBA" id="ARBA00000085"/>
    </source>
</evidence>
<dbReference type="InterPro" id="IPR000700">
    <property type="entry name" value="PAS-assoc_C"/>
</dbReference>
<accession>A0A6M1SYL5</accession>
<feature type="domain" description="PAC" evidence="11">
    <location>
        <begin position="84"/>
        <end position="138"/>
    </location>
</feature>
<keyword evidence="6" id="KW-0418">Kinase</keyword>
<dbReference type="SMART" id="SM00086">
    <property type="entry name" value="PAC"/>
    <property type="match status" value="1"/>
</dbReference>
<dbReference type="InterPro" id="IPR003594">
    <property type="entry name" value="HATPase_dom"/>
</dbReference>
<sequence>MSSHDELKPFLAKLKTVFDRSPEGMVITDMTKDKQPVIYCNNAFIEITGFSREETIGYNCRFLQGVEKDQAGLQLVRSAIKTDQSCRVVLRNYRKDGELFYNRLSLFPIQDSTGTTIYYMGVQDDITSLILKKEEIQRLRSNQEVLETEVHHRVKNNLAVISSLLDLDVDSSSETKTLQKTRMRIQSMKMIHENLYQKEGFSRVEFGSVLFELTDAFRNYRKPSQANLNFIIDSEPVPLNVNQAIPLSIILSELVHNIYNHAYPESESGEVQIKFYKISDQKVALRVTDHGEGLKDEDQPRDTNNMGYLIIDTLVQQLEAELSVETEQGLSAEIIFKKSDSSGSGQSQAI</sequence>
<dbReference type="EC" id="2.7.13.3" evidence="2"/>
<proteinExistence type="predicted"/>
<evidence type="ECO:0000259" key="9">
    <source>
        <dbReference type="PROSITE" id="PS50109"/>
    </source>
</evidence>
<keyword evidence="13" id="KW-1185">Reference proteome</keyword>
<dbReference type="Pfam" id="PF07568">
    <property type="entry name" value="HisKA_2"/>
    <property type="match status" value="1"/>
</dbReference>
<dbReference type="AlphaFoldDB" id="A0A6M1SYL5"/>
<evidence type="ECO:0000256" key="2">
    <source>
        <dbReference type="ARBA" id="ARBA00012438"/>
    </source>
</evidence>
<dbReference type="PROSITE" id="PS50113">
    <property type="entry name" value="PAC"/>
    <property type="match status" value="1"/>
</dbReference>
<evidence type="ECO:0000256" key="3">
    <source>
        <dbReference type="ARBA" id="ARBA00022553"/>
    </source>
</evidence>
<dbReference type="PANTHER" id="PTHR41523:SF8">
    <property type="entry name" value="ETHYLENE RESPONSE SENSOR PROTEIN"/>
    <property type="match status" value="1"/>
</dbReference>
<dbReference type="Proteomes" id="UP000479132">
    <property type="component" value="Unassembled WGS sequence"/>
</dbReference>
<evidence type="ECO:0000256" key="7">
    <source>
        <dbReference type="ARBA" id="ARBA00022840"/>
    </source>
</evidence>
<dbReference type="InterPro" id="IPR036890">
    <property type="entry name" value="HATPase_C_sf"/>
</dbReference>